<dbReference type="PANTHER" id="PTHR46481:SF10">
    <property type="entry name" value="ZINC FINGER BED DOMAIN-CONTAINING PROTEIN 39"/>
    <property type="match status" value="1"/>
</dbReference>
<organism evidence="7 8">
    <name type="scientific">Polyodon spathula</name>
    <name type="common">North American paddlefish</name>
    <name type="synonym">Squalus spathula</name>
    <dbReference type="NCBI Taxonomy" id="7913"/>
    <lineage>
        <taxon>Eukaryota</taxon>
        <taxon>Metazoa</taxon>
        <taxon>Chordata</taxon>
        <taxon>Craniata</taxon>
        <taxon>Vertebrata</taxon>
        <taxon>Euteleostomi</taxon>
        <taxon>Actinopterygii</taxon>
        <taxon>Chondrostei</taxon>
        <taxon>Acipenseriformes</taxon>
        <taxon>Polyodontidae</taxon>
        <taxon>Polyodon</taxon>
    </lineage>
</organism>
<dbReference type="InterPro" id="IPR052035">
    <property type="entry name" value="ZnF_BED_domain_contain"/>
</dbReference>
<protein>
    <submittedName>
        <fullName evidence="7">ZBED4 protein</fullName>
    </submittedName>
</protein>
<gene>
    <name evidence="7" type="primary">Zbed4_7</name>
    <name evidence="7" type="ORF">GTO93_0021785</name>
</gene>
<evidence type="ECO:0000256" key="3">
    <source>
        <dbReference type="ARBA" id="ARBA00022771"/>
    </source>
</evidence>
<feature type="non-terminal residue" evidence="7">
    <location>
        <position position="1"/>
    </location>
</feature>
<dbReference type="EMBL" id="JAAWVQ010113081">
    <property type="protein sequence ID" value="MBN3281960.1"/>
    <property type="molecule type" value="Genomic_DNA"/>
</dbReference>
<keyword evidence="3" id="KW-0863">Zinc-finger</keyword>
<evidence type="ECO:0000256" key="5">
    <source>
        <dbReference type="ARBA" id="ARBA00023242"/>
    </source>
</evidence>
<keyword evidence="2" id="KW-0479">Metal-binding</keyword>
<comment type="subcellular location">
    <subcellularLocation>
        <location evidence="1">Nucleus</location>
    </subcellularLocation>
</comment>
<keyword evidence="5" id="KW-0539">Nucleus</keyword>
<dbReference type="Proteomes" id="UP001166093">
    <property type="component" value="Unassembled WGS sequence"/>
</dbReference>
<dbReference type="SUPFAM" id="SSF53098">
    <property type="entry name" value="Ribonuclease H-like"/>
    <property type="match status" value="1"/>
</dbReference>
<dbReference type="InterPro" id="IPR008906">
    <property type="entry name" value="HATC_C_dom"/>
</dbReference>
<keyword evidence="4" id="KW-0862">Zinc</keyword>
<evidence type="ECO:0000256" key="2">
    <source>
        <dbReference type="ARBA" id="ARBA00022723"/>
    </source>
</evidence>
<feature type="domain" description="HAT C-terminal dimerisation" evidence="6">
    <location>
        <begin position="184"/>
        <end position="247"/>
    </location>
</feature>
<name>A0ABS2Y5L9_POLSP</name>
<evidence type="ECO:0000313" key="7">
    <source>
        <dbReference type="EMBL" id="MBN3281960.1"/>
    </source>
</evidence>
<keyword evidence="8" id="KW-1185">Reference proteome</keyword>
<reference evidence="7" key="1">
    <citation type="journal article" date="2021" name="Cell">
        <title>Tracing the genetic footprints of vertebrate landing in non-teleost ray-finned fishes.</title>
        <authorList>
            <person name="Bi X."/>
            <person name="Wang K."/>
            <person name="Yang L."/>
            <person name="Pan H."/>
            <person name="Jiang H."/>
            <person name="Wei Q."/>
            <person name="Fang M."/>
            <person name="Yu H."/>
            <person name="Zhu C."/>
            <person name="Cai Y."/>
            <person name="He Y."/>
            <person name="Gan X."/>
            <person name="Zeng H."/>
            <person name="Yu D."/>
            <person name="Zhu Y."/>
            <person name="Jiang H."/>
            <person name="Qiu Q."/>
            <person name="Yang H."/>
            <person name="Zhang Y.E."/>
            <person name="Wang W."/>
            <person name="Zhu M."/>
            <person name="He S."/>
            <person name="Zhang G."/>
        </authorList>
    </citation>
    <scope>NUCLEOTIDE SEQUENCE</scope>
    <source>
        <strain evidence="7">Pddl_001</strain>
    </source>
</reference>
<accession>A0ABS2Y5L9</accession>
<evidence type="ECO:0000256" key="1">
    <source>
        <dbReference type="ARBA" id="ARBA00004123"/>
    </source>
</evidence>
<evidence type="ECO:0000256" key="4">
    <source>
        <dbReference type="ARBA" id="ARBA00022833"/>
    </source>
</evidence>
<proteinExistence type="predicted"/>
<feature type="non-terminal residue" evidence="7">
    <location>
        <position position="253"/>
    </location>
</feature>
<evidence type="ECO:0000313" key="8">
    <source>
        <dbReference type="Proteomes" id="UP001166093"/>
    </source>
</evidence>
<sequence>MINHLTLKHPCVSTGNNVDMKQISCLGAGFPRYVAWESVNCFPHRLQLSINDGFSNGSVVCAIAAARQLVAHFHYSTVAIQALEKKQMQLQVKQHCLIQSCKTCWNPIHNMFERLSEQRWAITEVLLDCIFMKLADARTLHKSRSIVDFKSAVLHSLENQMTPNDSSIVTEPALIASTLDPRYKCNPLEWWKANTQRFPSLSKLVKTYLCIPGSSVPSERVFSAARLAVNHLCTRLAPEHVEVIIFLFLNKDF</sequence>
<dbReference type="Pfam" id="PF05699">
    <property type="entry name" value="Dimer_Tnp_hAT"/>
    <property type="match status" value="1"/>
</dbReference>
<comment type="caution">
    <text evidence="7">The sequence shown here is derived from an EMBL/GenBank/DDBJ whole genome shotgun (WGS) entry which is preliminary data.</text>
</comment>
<dbReference type="PANTHER" id="PTHR46481">
    <property type="entry name" value="ZINC FINGER BED DOMAIN-CONTAINING PROTEIN 4"/>
    <property type="match status" value="1"/>
</dbReference>
<evidence type="ECO:0000259" key="6">
    <source>
        <dbReference type="Pfam" id="PF05699"/>
    </source>
</evidence>
<dbReference type="InterPro" id="IPR012337">
    <property type="entry name" value="RNaseH-like_sf"/>
</dbReference>